<dbReference type="SUPFAM" id="SSF52743">
    <property type="entry name" value="Subtilisin-like"/>
    <property type="match status" value="1"/>
</dbReference>
<dbReference type="RefSeq" id="WP_279254049.1">
    <property type="nucleotide sequence ID" value="NZ_SHNP01000008.1"/>
</dbReference>
<dbReference type="Pfam" id="PF00431">
    <property type="entry name" value="CUB"/>
    <property type="match status" value="1"/>
</dbReference>
<evidence type="ECO:0000256" key="7">
    <source>
        <dbReference type="SAM" id="SignalP"/>
    </source>
</evidence>
<evidence type="ECO:0000256" key="6">
    <source>
        <dbReference type="PROSITE-ProRule" id="PRU01240"/>
    </source>
</evidence>
<feature type="domain" description="CUB" evidence="8">
    <location>
        <begin position="432"/>
        <end position="541"/>
    </location>
</feature>
<feature type="signal peptide" evidence="7">
    <location>
        <begin position="1"/>
        <end position="27"/>
    </location>
</feature>
<dbReference type="Gene3D" id="3.40.50.200">
    <property type="entry name" value="Peptidase S8/S53 domain"/>
    <property type="match status" value="1"/>
</dbReference>
<dbReference type="InterPro" id="IPR023827">
    <property type="entry name" value="Peptidase_S8_Asp-AS"/>
</dbReference>
<dbReference type="PRINTS" id="PR00723">
    <property type="entry name" value="SUBTILISIN"/>
</dbReference>
<sequence length="546" mass="57890">MNCSHRFTFPGYVAFLGLCLLVPVAHAQSSPGHEVVVAVIDDGIWLDHPALADSIWHNPREIPNNRVDDDRNGLVDDAVGWDFADGDADPSPPTDRIGFDHGTHLAGLIRRYSQMALGPEAHRVRLMPVKVLSDTSEDLALSQAYAGVEYAARQGADVILMAWSDPAITEEEAAVLTAASARGALLVAAAGNLGTEQVMYPAGHEDVLAVAGLDGEQRALLSNYGGFVDIAARGTDVQSLTVGDATARVPRSGTSPAAALVASAAAVAMAQATAPGSGFTRACLLASAVPHTQLEEFERGRLGAGRLDMSSSRDCVLGQLPSITSTSVPKGYLFLDTNAPEEGVLLEPEGYFDRITLTPDVPIGSGTSVAVDLREAESGRGLYAGKIADMPAITNAVTELRIRWQQADPPSSSPGPMLAFQAEPTSLQNRFCPQSYERNTPVVLEDGSGAQEYAIGSDCRWLVRAPAGEHLRFTFEFLDTEPRTDLVYLFAGNGTQAPIIAVVSGTDVPKAIDAPVSEALVWFVSDLKNQGQGFRLKVESISAEET</sequence>
<feature type="active site" description="Charge relay system" evidence="6">
    <location>
        <position position="41"/>
    </location>
</feature>
<dbReference type="InterPro" id="IPR035914">
    <property type="entry name" value="Sperma_CUB_dom_sf"/>
</dbReference>
<dbReference type="InterPro" id="IPR000209">
    <property type="entry name" value="Peptidase_S8/S53_dom"/>
</dbReference>
<dbReference type="SUPFAM" id="SSF49854">
    <property type="entry name" value="Spermadhesin, CUB domain"/>
    <property type="match status" value="1"/>
</dbReference>
<proteinExistence type="inferred from homology"/>
<comment type="caution">
    <text evidence="9">The sequence shown here is derived from an EMBL/GenBank/DDBJ whole genome shotgun (WGS) entry which is preliminary data.</text>
</comment>
<dbReference type="PROSITE" id="PS01180">
    <property type="entry name" value="CUB"/>
    <property type="match status" value="1"/>
</dbReference>
<dbReference type="SMART" id="SM00042">
    <property type="entry name" value="CUB"/>
    <property type="match status" value="1"/>
</dbReference>
<organism evidence="9 10">
    <name type="scientific">Candidatus Seongchinamella marina</name>
    <dbReference type="NCBI Taxonomy" id="2518990"/>
    <lineage>
        <taxon>Bacteria</taxon>
        <taxon>Pseudomonadati</taxon>
        <taxon>Pseudomonadota</taxon>
        <taxon>Gammaproteobacteria</taxon>
        <taxon>Cellvibrionales</taxon>
        <taxon>Halieaceae</taxon>
        <taxon>Seongchinamella</taxon>
    </lineage>
</organism>
<protein>
    <recommendedName>
        <fullName evidence="8">CUB domain-containing protein</fullName>
    </recommendedName>
</protein>
<dbReference type="PROSITE" id="PS51892">
    <property type="entry name" value="SUBTILASE"/>
    <property type="match status" value="1"/>
</dbReference>
<accession>A0ABT3T0P9</accession>
<keyword evidence="10" id="KW-1185">Reference proteome</keyword>
<evidence type="ECO:0000256" key="1">
    <source>
        <dbReference type="ARBA" id="ARBA00011073"/>
    </source>
</evidence>
<name>A0ABT3T0P9_9GAMM</name>
<evidence type="ECO:0000256" key="2">
    <source>
        <dbReference type="ARBA" id="ARBA00022670"/>
    </source>
</evidence>
<dbReference type="CDD" id="cd00041">
    <property type="entry name" value="CUB"/>
    <property type="match status" value="1"/>
</dbReference>
<evidence type="ECO:0000256" key="4">
    <source>
        <dbReference type="ARBA" id="ARBA00022825"/>
    </source>
</evidence>
<evidence type="ECO:0000256" key="3">
    <source>
        <dbReference type="ARBA" id="ARBA00022801"/>
    </source>
</evidence>
<feature type="active site" description="Charge relay system" evidence="6">
    <location>
        <position position="101"/>
    </location>
</feature>
<dbReference type="Pfam" id="PF00082">
    <property type="entry name" value="Peptidase_S8"/>
    <property type="match status" value="1"/>
</dbReference>
<evidence type="ECO:0000256" key="5">
    <source>
        <dbReference type="ARBA" id="ARBA00023157"/>
    </source>
</evidence>
<feature type="chain" id="PRO_5045799948" description="CUB domain-containing protein" evidence="7">
    <location>
        <begin position="28"/>
        <end position="546"/>
    </location>
</feature>
<keyword evidence="5" id="KW-1015">Disulfide bond</keyword>
<gene>
    <name evidence="9" type="ORF">EYC87_17635</name>
</gene>
<evidence type="ECO:0000313" key="10">
    <source>
        <dbReference type="Proteomes" id="UP001143307"/>
    </source>
</evidence>
<dbReference type="InterPro" id="IPR015500">
    <property type="entry name" value="Peptidase_S8_subtilisin-rel"/>
</dbReference>
<feature type="active site" description="Charge relay system" evidence="6">
    <location>
        <position position="255"/>
    </location>
</feature>
<keyword evidence="4 6" id="KW-0720">Serine protease</keyword>
<dbReference type="PANTHER" id="PTHR43806">
    <property type="entry name" value="PEPTIDASE S8"/>
    <property type="match status" value="1"/>
</dbReference>
<dbReference type="InterPro" id="IPR036852">
    <property type="entry name" value="Peptidase_S8/S53_dom_sf"/>
</dbReference>
<dbReference type="InterPro" id="IPR000859">
    <property type="entry name" value="CUB_dom"/>
</dbReference>
<dbReference type="PROSITE" id="PS00136">
    <property type="entry name" value="SUBTILASE_ASP"/>
    <property type="match status" value="1"/>
</dbReference>
<keyword evidence="7" id="KW-0732">Signal</keyword>
<dbReference type="Proteomes" id="UP001143307">
    <property type="component" value="Unassembled WGS sequence"/>
</dbReference>
<reference evidence="9" key="1">
    <citation type="submission" date="2019-02" db="EMBL/GenBank/DDBJ databases">
        <authorList>
            <person name="Li S.-H."/>
        </authorList>
    </citation>
    <scope>NUCLEOTIDE SEQUENCE</scope>
    <source>
        <strain evidence="9">IMCC8485</strain>
    </source>
</reference>
<evidence type="ECO:0000313" key="9">
    <source>
        <dbReference type="EMBL" id="MCX2975406.1"/>
    </source>
</evidence>
<keyword evidence="2 6" id="KW-0645">Protease</keyword>
<evidence type="ECO:0000259" key="8">
    <source>
        <dbReference type="PROSITE" id="PS01180"/>
    </source>
</evidence>
<dbReference type="InterPro" id="IPR050131">
    <property type="entry name" value="Peptidase_S8_subtilisin-like"/>
</dbReference>
<dbReference type="PANTHER" id="PTHR43806:SF11">
    <property type="entry name" value="CEREVISIN-RELATED"/>
    <property type="match status" value="1"/>
</dbReference>
<comment type="similarity">
    <text evidence="1 6">Belongs to the peptidase S8 family.</text>
</comment>
<dbReference type="Gene3D" id="2.60.120.290">
    <property type="entry name" value="Spermadhesin, CUB domain"/>
    <property type="match status" value="1"/>
</dbReference>
<keyword evidence="3 6" id="KW-0378">Hydrolase</keyword>
<dbReference type="EMBL" id="SHNP01000008">
    <property type="protein sequence ID" value="MCX2975406.1"/>
    <property type="molecule type" value="Genomic_DNA"/>
</dbReference>